<feature type="non-terminal residue" evidence="1">
    <location>
        <position position="1"/>
    </location>
</feature>
<dbReference type="Proteomes" id="UP000676336">
    <property type="component" value="Unassembled WGS sequence"/>
</dbReference>
<organism evidence="1 2">
    <name type="scientific">Rotaria magnacalcarata</name>
    <dbReference type="NCBI Taxonomy" id="392030"/>
    <lineage>
        <taxon>Eukaryota</taxon>
        <taxon>Metazoa</taxon>
        <taxon>Spiralia</taxon>
        <taxon>Gnathifera</taxon>
        <taxon>Rotifera</taxon>
        <taxon>Eurotatoria</taxon>
        <taxon>Bdelloidea</taxon>
        <taxon>Philodinida</taxon>
        <taxon>Philodinidae</taxon>
        <taxon>Rotaria</taxon>
    </lineage>
</organism>
<evidence type="ECO:0000313" key="1">
    <source>
        <dbReference type="EMBL" id="CAF5008010.1"/>
    </source>
</evidence>
<evidence type="ECO:0000313" key="2">
    <source>
        <dbReference type="Proteomes" id="UP000676336"/>
    </source>
</evidence>
<gene>
    <name evidence="1" type="ORF">SMN809_LOCUS57069</name>
</gene>
<comment type="caution">
    <text evidence="1">The sequence shown here is derived from an EMBL/GenBank/DDBJ whole genome shotgun (WGS) entry which is preliminary data.</text>
</comment>
<accession>A0A8S3DKV0</accession>
<dbReference type="EMBL" id="CAJOBI010207053">
    <property type="protein sequence ID" value="CAF5008010.1"/>
    <property type="molecule type" value="Genomic_DNA"/>
</dbReference>
<reference evidence="1" key="1">
    <citation type="submission" date="2021-02" db="EMBL/GenBank/DDBJ databases">
        <authorList>
            <person name="Nowell W R."/>
        </authorList>
    </citation>
    <scope>NUCLEOTIDE SEQUENCE</scope>
</reference>
<sequence>MVPIPLMSIGLKDGYSLNSTNNSSSILSNINTSKSRQWPIGPPARYN</sequence>
<proteinExistence type="predicted"/>
<protein>
    <submittedName>
        <fullName evidence="1">Uncharacterized protein</fullName>
    </submittedName>
</protein>
<name>A0A8S3DKV0_9BILA</name>
<dbReference type="AlphaFoldDB" id="A0A8S3DKV0"/>